<evidence type="ECO:0000313" key="2">
    <source>
        <dbReference type="RefSeq" id="XP_027199113.1"/>
    </source>
</evidence>
<sequence length="90" mass="10517">MKTKQLICMLVITSLLAGIFLAPAADADLMLLKALKLKKLLLLKWFLLKDKLPDFELVVKKKPTVCLDCYHYVNEPKHHYYPPPRSYPRY</sequence>
<dbReference type="RefSeq" id="XP_027199113.1">
    <property type="nucleotide sequence ID" value="XM_027343312.1"/>
</dbReference>
<dbReference type="Proteomes" id="UP000515146">
    <property type="component" value="Unplaced"/>
</dbReference>
<dbReference type="KEGG" id="dpte:113793297"/>
<dbReference type="GeneID" id="113793297"/>
<accession>A0A6P6Y0X2</accession>
<protein>
    <submittedName>
        <fullName evidence="2">Uncharacterized protein LOC113793297</fullName>
    </submittedName>
</protein>
<dbReference type="InParanoid" id="A0A6P6Y0X2"/>
<gene>
    <name evidence="2" type="primary">LOC113793297</name>
</gene>
<evidence type="ECO:0000313" key="1">
    <source>
        <dbReference type="Proteomes" id="UP000515146"/>
    </source>
</evidence>
<name>A0A6P6Y0X2_DERPT</name>
<keyword evidence="1" id="KW-1185">Reference proteome</keyword>
<proteinExistence type="predicted"/>
<organism evidence="1 2">
    <name type="scientific">Dermatophagoides pteronyssinus</name>
    <name type="common">European house dust mite</name>
    <dbReference type="NCBI Taxonomy" id="6956"/>
    <lineage>
        <taxon>Eukaryota</taxon>
        <taxon>Metazoa</taxon>
        <taxon>Ecdysozoa</taxon>
        <taxon>Arthropoda</taxon>
        <taxon>Chelicerata</taxon>
        <taxon>Arachnida</taxon>
        <taxon>Acari</taxon>
        <taxon>Acariformes</taxon>
        <taxon>Sarcoptiformes</taxon>
        <taxon>Astigmata</taxon>
        <taxon>Psoroptidia</taxon>
        <taxon>Analgoidea</taxon>
        <taxon>Pyroglyphidae</taxon>
        <taxon>Dermatophagoidinae</taxon>
        <taxon>Dermatophagoides</taxon>
    </lineage>
</organism>
<reference evidence="2" key="1">
    <citation type="submission" date="2025-08" db="UniProtKB">
        <authorList>
            <consortium name="RefSeq"/>
        </authorList>
    </citation>
    <scope>IDENTIFICATION</scope>
    <source>
        <strain evidence="2">Airmid</strain>
    </source>
</reference>
<dbReference type="AlphaFoldDB" id="A0A6P6Y0X2"/>